<gene>
    <name evidence="1" type="ORF">ERHA53_39630</name>
</gene>
<accession>A0ABM7N550</accession>
<dbReference type="Proteomes" id="UP000677515">
    <property type="component" value="Chromosome"/>
</dbReference>
<dbReference type="EMBL" id="AP024329">
    <property type="protein sequence ID" value="BCQ36620.1"/>
    <property type="molecule type" value="Genomic_DNA"/>
</dbReference>
<evidence type="ECO:0000313" key="2">
    <source>
        <dbReference type="Proteomes" id="UP000677515"/>
    </source>
</evidence>
<protein>
    <submittedName>
        <fullName evidence="1">Uncharacterized protein</fullName>
    </submittedName>
</protein>
<evidence type="ECO:0000313" key="1">
    <source>
        <dbReference type="EMBL" id="BCQ36620.1"/>
    </source>
</evidence>
<organism evidence="1 2">
    <name type="scientific">Erwinia rhapontici</name>
    <name type="common">Pectobacterium rhapontici</name>
    <dbReference type="NCBI Taxonomy" id="55212"/>
    <lineage>
        <taxon>Bacteria</taxon>
        <taxon>Pseudomonadati</taxon>
        <taxon>Pseudomonadota</taxon>
        <taxon>Gammaproteobacteria</taxon>
        <taxon>Enterobacterales</taxon>
        <taxon>Erwiniaceae</taxon>
        <taxon>Erwinia</taxon>
    </lineage>
</organism>
<reference evidence="1 2" key="1">
    <citation type="submission" date="2021-01" db="EMBL/GenBank/DDBJ databases">
        <title>Complete genome sequence of Erwinia rhapontici MAFF 311153.</title>
        <authorList>
            <person name="Morohoshi T."/>
            <person name="Someya N."/>
        </authorList>
    </citation>
    <scope>NUCLEOTIDE SEQUENCE [LARGE SCALE GENOMIC DNA]</scope>
    <source>
        <strain evidence="1 2">MAFF 311153</strain>
    </source>
</reference>
<name>A0ABM7N550_ERWRD</name>
<proteinExistence type="predicted"/>
<keyword evidence="2" id="KW-1185">Reference proteome</keyword>
<sequence>MRRDGCNVQWQKQHELPTTTVTPFVTEKLTVVSGKRQKERIDDED</sequence>